<comment type="pathway">
    <text evidence="2">Lipid metabolism.</text>
</comment>
<keyword evidence="5 13" id="KW-0812">Transmembrane</keyword>
<comment type="similarity">
    <text evidence="3 13">Belongs to the fatty acid desaturase type 1 family.</text>
</comment>
<keyword evidence="8 13" id="KW-0560">Oxidoreductase</keyword>
<keyword evidence="4 13" id="KW-0444">Lipid biosynthesis</keyword>
<dbReference type="EMBL" id="JBDFQZ010000011">
    <property type="protein sequence ID" value="KAK9677214.1"/>
    <property type="molecule type" value="Genomic_DNA"/>
</dbReference>
<evidence type="ECO:0000256" key="7">
    <source>
        <dbReference type="ARBA" id="ARBA00022989"/>
    </source>
</evidence>
<reference evidence="17" key="1">
    <citation type="submission" date="2024-03" db="EMBL/GenBank/DDBJ databases">
        <title>WGS assembly of Saponaria officinalis var. Norfolk2.</title>
        <authorList>
            <person name="Jenkins J."/>
            <person name="Shu S."/>
            <person name="Grimwood J."/>
            <person name="Barry K."/>
            <person name="Goodstein D."/>
            <person name="Schmutz J."/>
            <person name="Leebens-Mack J."/>
            <person name="Osbourn A."/>
        </authorList>
    </citation>
    <scope>NUCLEOTIDE SEQUENCE [LARGE SCALE GENOMIC DNA]</scope>
    <source>
        <strain evidence="17">JIC</strain>
    </source>
</reference>
<protein>
    <recommendedName>
        <fullName evidence="16">Fatty acid desaturase domain-containing protein</fullName>
    </recommendedName>
</protein>
<feature type="transmembrane region" description="Helical" evidence="15">
    <location>
        <begin position="92"/>
        <end position="111"/>
    </location>
</feature>
<dbReference type="Pfam" id="PF00487">
    <property type="entry name" value="FA_desaturase"/>
    <property type="match status" value="1"/>
</dbReference>
<evidence type="ECO:0000256" key="6">
    <source>
        <dbReference type="ARBA" id="ARBA00022832"/>
    </source>
</evidence>
<dbReference type="InterPro" id="IPR015876">
    <property type="entry name" value="Acyl-CoA_DS"/>
</dbReference>
<keyword evidence="11 15" id="KW-0472">Membrane</keyword>
<dbReference type="Proteomes" id="UP001443914">
    <property type="component" value="Unassembled WGS sequence"/>
</dbReference>
<comment type="subcellular location">
    <subcellularLocation>
        <location evidence="1">Membrane</location>
        <topology evidence="1">Multi-pass membrane protein</topology>
    </subcellularLocation>
</comment>
<dbReference type="GO" id="GO:0016717">
    <property type="term" value="F:oxidoreductase activity, acting on paired donors, with oxidation of a pair of donors resulting in the reduction of molecular oxygen to two molecules of water"/>
    <property type="evidence" value="ECO:0007669"/>
    <property type="project" value="InterPro"/>
</dbReference>
<feature type="transmembrane region" description="Helical" evidence="15">
    <location>
        <begin position="67"/>
        <end position="86"/>
    </location>
</feature>
<gene>
    <name evidence="17" type="ORF">RND81_11G128700</name>
</gene>
<dbReference type="GO" id="GO:0005789">
    <property type="term" value="C:endoplasmic reticulum membrane"/>
    <property type="evidence" value="ECO:0007669"/>
    <property type="project" value="TreeGrafter"/>
</dbReference>
<evidence type="ECO:0000256" key="5">
    <source>
        <dbReference type="ARBA" id="ARBA00022692"/>
    </source>
</evidence>
<keyword evidence="18" id="KW-1185">Reference proteome</keyword>
<evidence type="ECO:0000313" key="18">
    <source>
        <dbReference type="Proteomes" id="UP001443914"/>
    </source>
</evidence>
<feature type="domain" description="Fatty acid desaturase" evidence="16">
    <location>
        <begin position="89"/>
        <end position="307"/>
    </location>
</feature>
<dbReference type="PRINTS" id="PR00075">
    <property type="entry name" value="FACDDSATRASE"/>
</dbReference>
<keyword evidence="12 13" id="KW-0275">Fatty acid biosynthesis</keyword>
<keyword evidence="10" id="KW-0443">Lipid metabolism</keyword>
<sequence>MAPPLASSPSKTRNPTKQLNHDKFSHDDEPKLSQEKDTKSYKIWLSNVVVKKPNKNKMEKKKWHVRGIRRLIVMIIVHGLTLFAPLTFNWGAFWVAVLLHVISGLGITLSFHRNLTHKSFTLVKWVEYLFAYFGSLALQGDPIGWVRTHRYHHKFVDSERDPHSPLEGFWYSHIYWIFDTTTLARKRGGTSIVKDLETQEFYKFMRSTYILHHVALTLLLYALGGFSYVVWGMGVRLTCVFHTTFSVNSVCHVWGNQAWNTGDLSKNNWWAAIFTGGEGWHNNHHAFEYSARHGLEWWQIDLTWYIIKFLETIGLAKDVKLPTQAHLQRMAFNIEAS</sequence>
<feature type="compositionally biased region" description="Polar residues" evidence="14">
    <location>
        <begin position="7"/>
        <end position="18"/>
    </location>
</feature>
<evidence type="ECO:0000256" key="13">
    <source>
        <dbReference type="RuleBase" id="RU000581"/>
    </source>
</evidence>
<evidence type="ECO:0000256" key="8">
    <source>
        <dbReference type="ARBA" id="ARBA00023002"/>
    </source>
</evidence>
<evidence type="ECO:0000259" key="16">
    <source>
        <dbReference type="Pfam" id="PF00487"/>
    </source>
</evidence>
<keyword evidence="7 15" id="KW-1133">Transmembrane helix</keyword>
<keyword evidence="6" id="KW-0276">Fatty acid metabolism</keyword>
<evidence type="ECO:0000256" key="10">
    <source>
        <dbReference type="ARBA" id="ARBA00023098"/>
    </source>
</evidence>
<evidence type="ECO:0000256" key="1">
    <source>
        <dbReference type="ARBA" id="ARBA00004141"/>
    </source>
</evidence>
<dbReference type="CDD" id="cd03505">
    <property type="entry name" value="Delta9-FADS-like"/>
    <property type="match status" value="1"/>
</dbReference>
<evidence type="ECO:0000256" key="14">
    <source>
        <dbReference type="SAM" id="MobiDB-lite"/>
    </source>
</evidence>
<name>A0AAW1HLG0_SAPOF</name>
<keyword evidence="9" id="KW-0408">Iron</keyword>
<proteinExistence type="inferred from homology"/>
<dbReference type="PANTHER" id="PTHR11351">
    <property type="entry name" value="ACYL-COA DESATURASE"/>
    <property type="match status" value="1"/>
</dbReference>
<evidence type="ECO:0000256" key="3">
    <source>
        <dbReference type="ARBA" id="ARBA00009295"/>
    </source>
</evidence>
<feature type="compositionally biased region" description="Basic and acidic residues" evidence="14">
    <location>
        <begin position="19"/>
        <end position="34"/>
    </location>
</feature>
<evidence type="ECO:0000256" key="15">
    <source>
        <dbReference type="SAM" id="Phobius"/>
    </source>
</evidence>
<evidence type="ECO:0000256" key="9">
    <source>
        <dbReference type="ARBA" id="ARBA00023004"/>
    </source>
</evidence>
<evidence type="ECO:0000256" key="12">
    <source>
        <dbReference type="ARBA" id="ARBA00023160"/>
    </source>
</evidence>
<feature type="region of interest" description="Disordered" evidence="14">
    <location>
        <begin position="1"/>
        <end position="34"/>
    </location>
</feature>
<dbReference type="InterPro" id="IPR005804">
    <property type="entry name" value="FA_desaturase_dom"/>
</dbReference>
<evidence type="ECO:0000256" key="4">
    <source>
        <dbReference type="ARBA" id="ARBA00022516"/>
    </source>
</evidence>
<dbReference type="PANTHER" id="PTHR11351:SF31">
    <property type="entry name" value="DESATURASE 1, ISOFORM A-RELATED"/>
    <property type="match status" value="1"/>
</dbReference>
<organism evidence="17 18">
    <name type="scientific">Saponaria officinalis</name>
    <name type="common">Common soapwort</name>
    <name type="synonym">Lychnis saponaria</name>
    <dbReference type="NCBI Taxonomy" id="3572"/>
    <lineage>
        <taxon>Eukaryota</taxon>
        <taxon>Viridiplantae</taxon>
        <taxon>Streptophyta</taxon>
        <taxon>Embryophyta</taxon>
        <taxon>Tracheophyta</taxon>
        <taxon>Spermatophyta</taxon>
        <taxon>Magnoliopsida</taxon>
        <taxon>eudicotyledons</taxon>
        <taxon>Gunneridae</taxon>
        <taxon>Pentapetalae</taxon>
        <taxon>Caryophyllales</taxon>
        <taxon>Caryophyllaceae</taxon>
        <taxon>Caryophylleae</taxon>
        <taxon>Saponaria</taxon>
    </lineage>
</organism>
<comment type="caution">
    <text evidence="17">The sequence shown here is derived from an EMBL/GenBank/DDBJ whole genome shotgun (WGS) entry which is preliminary data.</text>
</comment>
<comment type="domain">
    <text evidence="13">The histidine box domains are involved in binding the catalytic metal ions.</text>
</comment>
<dbReference type="GO" id="GO:0042761">
    <property type="term" value="P:very long-chain fatty acid biosynthetic process"/>
    <property type="evidence" value="ECO:0007669"/>
    <property type="project" value="TreeGrafter"/>
</dbReference>
<dbReference type="AlphaFoldDB" id="A0AAW1HLG0"/>
<evidence type="ECO:0000313" key="17">
    <source>
        <dbReference type="EMBL" id="KAK9677214.1"/>
    </source>
</evidence>
<feature type="transmembrane region" description="Helical" evidence="15">
    <location>
        <begin position="209"/>
        <end position="231"/>
    </location>
</feature>
<evidence type="ECO:0000256" key="2">
    <source>
        <dbReference type="ARBA" id="ARBA00005189"/>
    </source>
</evidence>
<accession>A0AAW1HLG0</accession>
<comment type="cofactor">
    <cofactor evidence="13">
        <name>Fe(2+)</name>
        <dbReference type="ChEBI" id="CHEBI:29033"/>
    </cofactor>
</comment>
<evidence type="ECO:0000256" key="11">
    <source>
        <dbReference type="ARBA" id="ARBA00023136"/>
    </source>
</evidence>